<dbReference type="InterPro" id="IPR032809">
    <property type="entry name" value="Put_HupE_UreJ"/>
</dbReference>
<dbReference type="AlphaFoldDB" id="A0A1W1CVI9"/>
<organism evidence="2">
    <name type="scientific">hydrothermal vent metagenome</name>
    <dbReference type="NCBI Taxonomy" id="652676"/>
    <lineage>
        <taxon>unclassified sequences</taxon>
        <taxon>metagenomes</taxon>
        <taxon>ecological metagenomes</taxon>
    </lineage>
</organism>
<feature type="transmembrane region" description="Helical" evidence="1">
    <location>
        <begin position="313"/>
        <end position="335"/>
    </location>
</feature>
<feature type="transmembrane region" description="Helical" evidence="1">
    <location>
        <begin position="228"/>
        <end position="247"/>
    </location>
</feature>
<gene>
    <name evidence="2" type="ORF">MNB_SUP05-5-440</name>
</gene>
<reference evidence="2" key="1">
    <citation type="submission" date="2016-10" db="EMBL/GenBank/DDBJ databases">
        <authorList>
            <person name="de Groot N.N."/>
        </authorList>
    </citation>
    <scope>NUCLEOTIDE SEQUENCE</scope>
</reference>
<keyword evidence="1" id="KW-0472">Membrane</keyword>
<evidence type="ECO:0000313" key="2">
    <source>
        <dbReference type="EMBL" id="SFV69681.1"/>
    </source>
</evidence>
<feature type="transmembrane region" description="Helical" evidence="1">
    <location>
        <begin position="278"/>
        <end position="301"/>
    </location>
</feature>
<accession>A0A1W1CVI9</accession>
<feature type="transmembrane region" description="Helical" evidence="1">
    <location>
        <begin position="253"/>
        <end position="271"/>
    </location>
</feature>
<dbReference type="Pfam" id="PF13795">
    <property type="entry name" value="HupE_UreJ_2"/>
    <property type="match status" value="1"/>
</dbReference>
<dbReference type="EMBL" id="FPHJ01000068">
    <property type="protein sequence ID" value="SFV69681.1"/>
    <property type="molecule type" value="Genomic_DNA"/>
</dbReference>
<feature type="transmembrane region" description="Helical" evidence="1">
    <location>
        <begin position="347"/>
        <end position="365"/>
    </location>
</feature>
<proteinExistence type="predicted"/>
<keyword evidence="1" id="KW-0812">Transmembrane</keyword>
<protein>
    <submittedName>
        <fullName evidence="2">Membrane protein, putative</fullName>
    </submittedName>
</protein>
<sequence>MKKTLIFLFFIAQFTYADVVKPALIELSIYSNNSFELEMSVSIEAAISGISTKYKNTKNAPNAKQYDDLRALQPSKLKEYFKKYEPTFLKNFSLKFKQGSKLKLKSIHIPIVGYKKIPRISKLIYQGELQRPPTSFTWKYAEQYGDNAFRYRLVEKNKYTWQPWEWLKNGKSKKVQINITQKQSLFEHIIKFISIGFQHILPKGLDHILFIIGIALLGVSWRKLLLMVSTYTIAHTITLGLSIYEIIALSPRIVEPLIAISIVYVAIENLWLKVNEKLSILIVFLFGLLHGLGFATMLSTFEMAKDKFLTTLLSFNIGVELGQIVIIISVLTLRYIYKKANINFNKFFTKPVALLIAIIGVIWTIERIFYG</sequence>
<name>A0A1W1CVI9_9ZZZZ</name>
<feature type="transmembrane region" description="Helical" evidence="1">
    <location>
        <begin position="204"/>
        <end position="221"/>
    </location>
</feature>
<keyword evidence="1" id="KW-1133">Transmembrane helix</keyword>
<evidence type="ECO:0000256" key="1">
    <source>
        <dbReference type="SAM" id="Phobius"/>
    </source>
</evidence>